<dbReference type="SMART" id="SM00066">
    <property type="entry name" value="GAL4"/>
    <property type="match status" value="1"/>
</dbReference>
<dbReference type="Gene3D" id="4.10.240.10">
    <property type="entry name" value="Zn(2)-C6 fungal-type DNA-binding domain"/>
    <property type="match status" value="1"/>
</dbReference>
<dbReference type="InterPro" id="IPR001138">
    <property type="entry name" value="Zn2Cys6_DnaBD"/>
</dbReference>
<dbReference type="AlphaFoldDB" id="A0A428THU4"/>
<feature type="compositionally biased region" description="Low complexity" evidence="7">
    <location>
        <begin position="135"/>
        <end position="148"/>
    </location>
</feature>
<evidence type="ECO:0000256" key="2">
    <source>
        <dbReference type="ARBA" id="ARBA00022833"/>
    </source>
</evidence>
<evidence type="ECO:0000313" key="9">
    <source>
        <dbReference type="EMBL" id="RSM01601.1"/>
    </source>
</evidence>
<dbReference type="SUPFAM" id="SSF57701">
    <property type="entry name" value="Zn2/Cys6 DNA-binding domain"/>
    <property type="match status" value="1"/>
</dbReference>
<evidence type="ECO:0000256" key="4">
    <source>
        <dbReference type="ARBA" id="ARBA00023125"/>
    </source>
</evidence>
<accession>A0A428THU4</accession>
<gene>
    <name evidence="9" type="ORF">CDV31_011278</name>
</gene>
<dbReference type="PROSITE" id="PS50048">
    <property type="entry name" value="ZN2_CY6_FUNGAL_2"/>
    <property type="match status" value="1"/>
</dbReference>
<dbReference type="GO" id="GO:0008270">
    <property type="term" value="F:zinc ion binding"/>
    <property type="evidence" value="ECO:0007669"/>
    <property type="project" value="InterPro"/>
</dbReference>
<dbReference type="GO" id="GO:0005634">
    <property type="term" value="C:nucleus"/>
    <property type="evidence" value="ECO:0007669"/>
    <property type="project" value="TreeGrafter"/>
</dbReference>
<feature type="compositionally biased region" description="Basic residues" evidence="7">
    <location>
        <begin position="12"/>
        <end position="21"/>
    </location>
</feature>
<dbReference type="CDD" id="cd00067">
    <property type="entry name" value="GAL4"/>
    <property type="match status" value="1"/>
</dbReference>
<feature type="compositionally biased region" description="Polar residues" evidence="7">
    <location>
        <begin position="432"/>
        <end position="443"/>
    </location>
</feature>
<dbReference type="Pfam" id="PF00172">
    <property type="entry name" value="Zn_clus"/>
    <property type="match status" value="1"/>
</dbReference>
<feature type="region of interest" description="Disordered" evidence="7">
    <location>
        <begin position="54"/>
        <end position="158"/>
    </location>
</feature>
<keyword evidence="10" id="KW-1185">Reference proteome</keyword>
<feature type="compositionally biased region" description="Basic and acidic residues" evidence="7">
    <location>
        <begin position="68"/>
        <end position="81"/>
    </location>
</feature>
<dbReference type="GO" id="GO:0006351">
    <property type="term" value="P:DNA-templated transcription"/>
    <property type="evidence" value="ECO:0007669"/>
    <property type="project" value="InterPro"/>
</dbReference>
<dbReference type="Pfam" id="PF04082">
    <property type="entry name" value="Fungal_trans"/>
    <property type="match status" value="1"/>
</dbReference>
<evidence type="ECO:0000256" key="7">
    <source>
        <dbReference type="SAM" id="MobiDB-lite"/>
    </source>
</evidence>
<organism evidence="9 10">
    <name type="scientific">Fusarium ambrosium</name>
    <dbReference type="NCBI Taxonomy" id="131363"/>
    <lineage>
        <taxon>Eukaryota</taxon>
        <taxon>Fungi</taxon>
        <taxon>Dikarya</taxon>
        <taxon>Ascomycota</taxon>
        <taxon>Pezizomycotina</taxon>
        <taxon>Sordariomycetes</taxon>
        <taxon>Hypocreomycetidae</taxon>
        <taxon>Hypocreales</taxon>
        <taxon>Nectriaceae</taxon>
        <taxon>Fusarium</taxon>
        <taxon>Fusarium solani species complex</taxon>
    </lineage>
</organism>
<dbReference type="CDD" id="cd12148">
    <property type="entry name" value="fungal_TF_MHR"/>
    <property type="match status" value="1"/>
</dbReference>
<dbReference type="PANTHER" id="PTHR31944:SF129">
    <property type="entry name" value="ASPYRIDONES CLUSTER REGULATOR APDR-RELATED"/>
    <property type="match status" value="1"/>
</dbReference>
<evidence type="ECO:0000256" key="3">
    <source>
        <dbReference type="ARBA" id="ARBA00023015"/>
    </source>
</evidence>
<sequence>MSSAASSTGSPRPKRRRRRPARSCEQCRRRKIRCDMGQPCNGCVRARASMECSYRDGGSGDAAAVPAKARDLASAETRPEAGEGIGASGRRRVAARPALVGDYLRAQMPRQPSRPETDDDVPLTNQESSLLNNDSSSRPLVSASASSSTCIPPHTPRLRHVPEKTKLFGQTHWLHTAERFPISGSFHPVQVEPWFNDAKADLLETLQEARNLRFALKKQNAATLEQPIRDLRETLPVKETCDDLIRCYLRTFEPMYRIIHVPSFWNEYSQVWVGEHASTLQPVFFIKLTLILALGTTFKEVSDDAEASHLWRLAQTWIQNAQWWLTGPSEKTTYNLDGLQAFCLLLLARQTTFNCRGATSWLSSGSLLRAAITMGLHRNPKLFPGLSLYQREIRARLWTTVLELCVQCCLDLGLPINLSDIDYDACPPSNYNDSDLESGSEQTPKPMGTPTDSSLQVLLAQSLPLRVEAIRLLNDFRHQQSYEKALEMGTKLRTACRDVAAFFHSTKVTDGSFADTWQSQAEHVPSEADGYPAETVHHVYPPRLHAAGQGRSQILPLSQNMCRGCLSYRIQ</sequence>
<dbReference type="PROSITE" id="PS00463">
    <property type="entry name" value="ZN2_CY6_FUNGAL_1"/>
    <property type="match status" value="1"/>
</dbReference>
<reference evidence="9 10" key="1">
    <citation type="submission" date="2017-06" db="EMBL/GenBank/DDBJ databases">
        <title>Cmopartive genomic analysis of Ambrosia Fusariam Clade fungi.</title>
        <authorList>
            <person name="Stajich J.E."/>
            <person name="Carrillo J."/>
            <person name="Kijimoto T."/>
            <person name="Eskalen A."/>
            <person name="O'Donnell K."/>
            <person name="Kasson M."/>
        </authorList>
    </citation>
    <scope>NUCLEOTIDE SEQUENCE [LARGE SCALE GENOMIC DNA]</scope>
    <source>
        <strain evidence="9 10">NRRL 20438</strain>
    </source>
</reference>
<dbReference type="GO" id="GO:0001228">
    <property type="term" value="F:DNA-binding transcription activator activity, RNA polymerase II-specific"/>
    <property type="evidence" value="ECO:0007669"/>
    <property type="project" value="TreeGrafter"/>
</dbReference>
<keyword evidence="2" id="KW-0862">Zinc</keyword>
<evidence type="ECO:0000256" key="1">
    <source>
        <dbReference type="ARBA" id="ARBA00022723"/>
    </source>
</evidence>
<dbReference type="InterPro" id="IPR051430">
    <property type="entry name" value="Fungal_TF_Env_Response"/>
</dbReference>
<feature type="region of interest" description="Disordered" evidence="7">
    <location>
        <begin position="1"/>
        <end position="25"/>
    </location>
</feature>
<comment type="caution">
    <text evidence="9">The sequence shown here is derived from an EMBL/GenBank/DDBJ whole genome shotgun (WGS) entry which is preliminary data.</text>
</comment>
<feature type="region of interest" description="Disordered" evidence="7">
    <location>
        <begin position="432"/>
        <end position="452"/>
    </location>
</feature>
<keyword evidence="4" id="KW-0238">DNA-binding</keyword>
<dbReference type="SMART" id="SM00906">
    <property type="entry name" value="Fungal_trans"/>
    <property type="match status" value="1"/>
</dbReference>
<evidence type="ECO:0000259" key="8">
    <source>
        <dbReference type="PROSITE" id="PS50048"/>
    </source>
</evidence>
<keyword evidence="3" id="KW-0805">Transcription regulation</keyword>
<evidence type="ECO:0000256" key="5">
    <source>
        <dbReference type="ARBA" id="ARBA00023163"/>
    </source>
</evidence>
<dbReference type="Proteomes" id="UP000288429">
    <property type="component" value="Unassembled WGS sequence"/>
</dbReference>
<name>A0A428THU4_9HYPO</name>
<feature type="compositionally biased region" description="Polar residues" evidence="7">
    <location>
        <begin position="123"/>
        <end position="134"/>
    </location>
</feature>
<proteinExistence type="predicted"/>
<protein>
    <recommendedName>
        <fullName evidence="8">Zn(2)-C6 fungal-type domain-containing protein</fullName>
    </recommendedName>
</protein>
<dbReference type="GO" id="GO:0000978">
    <property type="term" value="F:RNA polymerase II cis-regulatory region sequence-specific DNA binding"/>
    <property type="evidence" value="ECO:0007669"/>
    <property type="project" value="TreeGrafter"/>
</dbReference>
<dbReference type="InterPro" id="IPR007219">
    <property type="entry name" value="XnlR_reg_dom"/>
</dbReference>
<keyword evidence="1" id="KW-0479">Metal-binding</keyword>
<keyword evidence="6" id="KW-0539">Nucleus</keyword>
<evidence type="ECO:0000256" key="6">
    <source>
        <dbReference type="ARBA" id="ARBA00023242"/>
    </source>
</evidence>
<dbReference type="EMBL" id="NIZV01000189">
    <property type="protein sequence ID" value="RSM01601.1"/>
    <property type="molecule type" value="Genomic_DNA"/>
</dbReference>
<feature type="compositionally biased region" description="Polar residues" evidence="7">
    <location>
        <begin position="1"/>
        <end position="10"/>
    </location>
</feature>
<evidence type="ECO:0000313" key="10">
    <source>
        <dbReference type="Proteomes" id="UP000288429"/>
    </source>
</evidence>
<feature type="domain" description="Zn(2)-C6 fungal-type" evidence="8">
    <location>
        <begin position="23"/>
        <end position="54"/>
    </location>
</feature>
<dbReference type="PANTHER" id="PTHR31944">
    <property type="entry name" value="HEME-RESPONSIVE ZINC FINGER TRANSCRIPTION FACTOR HAP1"/>
    <property type="match status" value="1"/>
</dbReference>
<keyword evidence="5" id="KW-0804">Transcription</keyword>
<dbReference type="InterPro" id="IPR036864">
    <property type="entry name" value="Zn2-C6_fun-type_DNA-bd_sf"/>
</dbReference>